<gene>
    <name evidence="10" type="ORF">LZC95_18735</name>
</gene>
<comment type="subcellular location">
    <subcellularLocation>
        <location evidence="1">Cell membrane</location>
        <topology evidence="1">Multi-pass membrane protein</topology>
    </subcellularLocation>
</comment>
<feature type="transmembrane region" description="Helical" evidence="8">
    <location>
        <begin position="223"/>
        <end position="248"/>
    </location>
</feature>
<dbReference type="PANTHER" id="PTHR43302">
    <property type="entry name" value="TRANSPORTER ARSB-RELATED"/>
    <property type="match status" value="1"/>
</dbReference>
<dbReference type="PANTHER" id="PTHR43302:SF5">
    <property type="entry name" value="TRANSPORTER ARSB-RELATED"/>
    <property type="match status" value="1"/>
</dbReference>
<sequence length="402" mass="42495">MIAAIIFAFTYVAFSVGRVPGLRSDRVAASIIGAVLLVAFRVLSVSEAQASVDGATLGLLFGMMVLSAALEVSGAFSMIGFWVTRRARNPLALLIAVSVSSALLSAFLINDVVCIAFTPLVLQIADALERDPRPYLLALATSSNIGSVATITGNPQNILIGSLSQISYGRFAFFLAPVAVLALIVNGVIIWLLYRRELGGAFTARSATNKPHVYRRWIRKSSIVTAGVLLAFVLGIPPAVVALLGASAMLLTRAVNPKRLYVRIDWTLLALFTGLFVVVAGVEKAGLAERLLDALQPLHPQSVWGLTLISAILSNVVSNVPAVMVLKSLVPHLPNAESAWLTLAMASTLAGNLTLPGSLATIIVVERAKNRADISFLDFLKVGIPSGVASLLIGAAWLAWHA</sequence>
<dbReference type="InterPro" id="IPR004680">
    <property type="entry name" value="Cit_transptr-like_dom"/>
</dbReference>
<reference evidence="10 11" key="1">
    <citation type="submission" date="2021-12" db="EMBL/GenBank/DDBJ databases">
        <title>Discovery of the Pendulisporaceae a myxobacterial family with distinct sporulation behavior and unique specialized metabolism.</title>
        <authorList>
            <person name="Garcia R."/>
            <person name="Popoff A."/>
            <person name="Bader C.D."/>
            <person name="Loehr J."/>
            <person name="Walesch S."/>
            <person name="Walt C."/>
            <person name="Boldt J."/>
            <person name="Bunk B."/>
            <person name="Haeckl F.J.F.P.J."/>
            <person name="Gunesch A.P."/>
            <person name="Birkelbach J."/>
            <person name="Nuebel U."/>
            <person name="Pietschmann T."/>
            <person name="Bach T."/>
            <person name="Mueller R."/>
        </authorList>
    </citation>
    <scope>NUCLEOTIDE SEQUENCE [LARGE SCALE GENOMIC DNA]</scope>
    <source>
        <strain evidence="10 11">MSr12523</strain>
    </source>
</reference>
<comment type="similarity">
    <text evidence="2">Belongs to the CitM (TC 2.A.11) transporter family.</text>
</comment>
<keyword evidence="5 8" id="KW-0812">Transmembrane</keyword>
<evidence type="ECO:0000256" key="8">
    <source>
        <dbReference type="SAM" id="Phobius"/>
    </source>
</evidence>
<evidence type="ECO:0000256" key="3">
    <source>
        <dbReference type="ARBA" id="ARBA00022448"/>
    </source>
</evidence>
<feature type="transmembrane region" description="Helical" evidence="8">
    <location>
        <begin position="171"/>
        <end position="194"/>
    </location>
</feature>
<feature type="transmembrane region" description="Helical" evidence="8">
    <location>
        <begin position="303"/>
        <end position="326"/>
    </location>
</feature>
<feature type="transmembrane region" description="Helical" evidence="8">
    <location>
        <begin position="338"/>
        <end position="365"/>
    </location>
</feature>
<proteinExistence type="inferred from homology"/>
<keyword evidence="3" id="KW-0813">Transport</keyword>
<evidence type="ECO:0000256" key="4">
    <source>
        <dbReference type="ARBA" id="ARBA00022475"/>
    </source>
</evidence>
<protein>
    <submittedName>
        <fullName evidence="10">Anion transporter</fullName>
    </submittedName>
</protein>
<keyword evidence="4" id="KW-1003">Cell membrane</keyword>
<feature type="transmembrane region" description="Helical" evidence="8">
    <location>
        <begin position="57"/>
        <end position="79"/>
    </location>
</feature>
<feature type="transmembrane region" description="Helical" evidence="8">
    <location>
        <begin position="27"/>
        <end position="45"/>
    </location>
</feature>
<evidence type="ECO:0000256" key="7">
    <source>
        <dbReference type="ARBA" id="ARBA00023136"/>
    </source>
</evidence>
<keyword evidence="7 8" id="KW-0472">Membrane</keyword>
<feature type="domain" description="Citrate transporter-like" evidence="9">
    <location>
        <begin position="24"/>
        <end position="350"/>
    </location>
</feature>
<dbReference type="PRINTS" id="PR00758">
    <property type="entry name" value="ARSENICPUMP"/>
</dbReference>
<dbReference type="CDD" id="cd01117">
    <property type="entry name" value="YbiR_permease"/>
    <property type="match status" value="1"/>
</dbReference>
<evidence type="ECO:0000256" key="6">
    <source>
        <dbReference type="ARBA" id="ARBA00022989"/>
    </source>
</evidence>
<name>A0ABZ2KJJ7_9BACT</name>
<dbReference type="InterPro" id="IPR000802">
    <property type="entry name" value="Arsenical_pump_ArsB"/>
</dbReference>
<dbReference type="EMBL" id="CP089982">
    <property type="protein sequence ID" value="WXA98848.1"/>
    <property type="molecule type" value="Genomic_DNA"/>
</dbReference>
<keyword evidence="6 8" id="KW-1133">Transmembrane helix</keyword>
<evidence type="ECO:0000256" key="5">
    <source>
        <dbReference type="ARBA" id="ARBA00022692"/>
    </source>
</evidence>
<accession>A0ABZ2KJJ7</accession>
<feature type="transmembrane region" description="Helical" evidence="8">
    <location>
        <begin position="260"/>
        <end position="282"/>
    </location>
</feature>
<evidence type="ECO:0000259" key="9">
    <source>
        <dbReference type="Pfam" id="PF03600"/>
    </source>
</evidence>
<dbReference type="Proteomes" id="UP001379533">
    <property type="component" value="Chromosome"/>
</dbReference>
<evidence type="ECO:0000256" key="1">
    <source>
        <dbReference type="ARBA" id="ARBA00004651"/>
    </source>
</evidence>
<evidence type="ECO:0000256" key="2">
    <source>
        <dbReference type="ARBA" id="ARBA00009843"/>
    </source>
</evidence>
<organism evidence="10 11">
    <name type="scientific">Pendulispora brunnea</name>
    <dbReference type="NCBI Taxonomy" id="2905690"/>
    <lineage>
        <taxon>Bacteria</taxon>
        <taxon>Pseudomonadati</taxon>
        <taxon>Myxococcota</taxon>
        <taxon>Myxococcia</taxon>
        <taxon>Myxococcales</taxon>
        <taxon>Sorangiineae</taxon>
        <taxon>Pendulisporaceae</taxon>
        <taxon>Pendulispora</taxon>
    </lineage>
</organism>
<dbReference type="Pfam" id="PF03600">
    <property type="entry name" value="CitMHS"/>
    <property type="match status" value="1"/>
</dbReference>
<feature type="transmembrane region" description="Helical" evidence="8">
    <location>
        <begin position="91"/>
        <end position="122"/>
    </location>
</feature>
<feature type="transmembrane region" description="Helical" evidence="8">
    <location>
        <begin position="377"/>
        <end position="400"/>
    </location>
</feature>
<evidence type="ECO:0000313" key="10">
    <source>
        <dbReference type="EMBL" id="WXA98848.1"/>
    </source>
</evidence>
<dbReference type="RefSeq" id="WP_394849468.1">
    <property type="nucleotide sequence ID" value="NZ_CP089982.1"/>
</dbReference>
<keyword evidence="11" id="KW-1185">Reference proteome</keyword>
<evidence type="ECO:0000313" key="11">
    <source>
        <dbReference type="Proteomes" id="UP001379533"/>
    </source>
</evidence>